<sequence>MLCAEYGPVTVGWDGRRTYVNPAGCERRVDLRTLVEQVRLAVADGRLLYLLGVPRGYVTTYKLYAKAVGTSPRGVGRLMAANPLPIILPCHRVVKSDMSLGGYTPGADVKRALLEFEGALCGKRPCKVVRPAPVADVREALRRSLGLS</sequence>
<evidence type="ECO:0000313" key="8">
    <source>
        <dbReference type="EMBL" id="NYR15943.1"/>
    </source>
</evidence>
<dbReference type="CDD" id="cd06445">
    <property type="entry name" value="ATase"/>
    <property type="match status" value="1"/>
</dbReference>
<evidence type="ECO:0000256" key="6">
    <source>
        <dbReference type="ARBA" id="ARBA00049348"/>
    </source>
</evidence>
<feature type="domain" description="Methylated-DNA-[protein]-cysteine S-methyltransferase DNA binding" evidence="7">
    <location>
        <begin position="50"/>
        <end position="119"/>
    </location>
</feature>
<dbReference type="AlphaFoldDB" id="A0A7L4PB79"/>
<reference evidence="8 9" key="1">
    <citation type="journal article" date="2020" name="Nat. Commun.">
        <title>The structures of two archaeal type IV pili illuminate evolutionary relationships.</title>
        <authorList>
            <person name="Wang F."/>
            <person name="Baquero D.P."/>
            <person name="Su Z."/>
            <person name="Beltran L.C."/>
            <person name="Prangishvili D."/>
            <person name="Krupovic M."/>
            <person name="Egelman E.H."/>
        </authorList>
    </citation>
    <scope>NUCLEOTIDE SEQUENCE [LARGE SCALE GENOMIC DNA]</scope>
    <source>
        <strain evidence="8 9">2GA</strain>
    </source>
</reference>
<dbReference type="OMA" id="PRHVGWL"/>
<evidence type="ECO:0000313" key="9">
    <source>
        <dbReference type="Proteomes" id="UP000554766"/>
    </source>
</evidence>
<dbReference type="PANTHER" id="PTHR10815:SF13">
    <property type="entry name" value="METHYLATED-DNA--PROTEIN-CYSTEINE METHYLTRANSFERASE"/>
    <property type="match status" value="1"/>
</dbReference>
<keyword evidence="9" id="KW-1185">Reference proteome</keyword>
<gene>
    <name evidence="8" type="ORF">HC235_08375</name>
</gene>
<evidence type="ECO:0000256" key="1">
    <source>
        <dbReference type="ARBA" id="ARBA00001286"/>
    </source>
</evidence>
<comment type="caution">
    <text evidence="8">The sequence shown here is derived from an EMBL/GenBank/DDBJ whole genome shotgun (WGS) entry which is preliminary data.</text>
</comment>
<organism evidence="8 9">
    <name type="scientific">Pyrobaculum arsenaticum</name>
    <dbReference type="NCBI Taxonomy" id="121277"/>
    <lineage>
        <taxon>Archaea</taxon>
        <taxon>Thermoproteota</taxon>
        <taxon>Thermoprotei</taxon>
        <taxon>Thermoproteales</taxon>
        <taxon>Thermoproteaceae</taxon>
        <taxon>Pyrobaculum</taxon>
    </lineage>
</organism>
<name>A0A7L4PB79_9CREN</name>
<keyword evidence="5" id="KW-0234">DNA repair</keyword>
<comment type="catalytic activity">
    <reaction evidence="6">
        <text>a 6-O-methyl-2'-deoxyguanosine in DNA + L-cysteinyl-[protein] = S-methyl-L-cysteinyl-[protein] + a 2'-deoxyguanosine in DNA</text>
        <dbReference type="Rhea" id="RHEA:24000"/>
        <dbReference type="Rhea" id="RHEA-COMP:10131"/>
        <dbReference type="Rhea" id="RHEA-COMP:10132"/>
        <dbReference type="Rhea" id="RHEA-COMP:11367"/>
        <dbReference type="Rhea" id="RHEA-COMP:11368"/>
        <dbReference type="ChEBI" id="CHEBI:29950"/>
        <dbReference type="ChEBI" id="CHEBI:82612"/>
        <dbReference type="ChEBI" id="CHEBI:85445"/>
        <dbReference type="ChEBI" id="CHEBI:85448"/>
        <dbReference type="EC" id="2.1.1.63"/>
    </reaction>
</comment>
<dbReference type="EMBL" id="JAAVJF010000004">
    <property type="protein sequence ID" value="NYR15943.1"/>
    <property type="molecule type" value="Genomic_DNA"/>
</dbReference>
<dbReference type="NCBIfam" id="TIGR00589">
    <property type="entry name" value="ogt"/>
    <property type="match status" value="1"/>
</dbReference>
<evidence type="ECO:0000256" key="3">
    <source>
        <dbReference type="ARBA" id="ARBA00022679"/>
    </source>
</evidence>
<proteinExistence type="predicted"/>
<dbReference type="GO" id="GO:0032259">
    <property type="term" value="P:methylation"/>
    <property type="evidence" value="ECO:0007669"/>
    <property type="project" value="UniProtKB-KW"/>
</dbReference>
<protein>
    <submittedName>
        <fullName evidence="8">Methylated-DNA--[protein]-cysteine S-methyltransferase</fullName>
    </submittedName>
</protein>
<dbReference type="GeneID" id="5054339"/>
<evidence type="ECO:0000256" key="4">
    <source>
        <dbReference type="ARBA" id="ARBA00022763"/>
    </source>
</evidence>
<dbReference type="Proteomes" id="UP000554766">
    <property type="component" value="Unassembled WGS sequence"/>
</dbReference>
<comment type="catalytic activity">
    <reaction evidence="1">
        <text>a 4-O-methyl-thymidine in DNA + L-cysteinyl-[protein] = a thymidine in DNA + S-methyl-L-cysteinyl-[protein]</text>
        <dbReference type="Rhea" id="RHEA:53428"/>
        <dbReference type="Rhea" id="RHEA-COMP:10131"/>
        <dbReference type="Rhea" id="RHEA-COMP:10132"/>
        <dbReference type="Rhea" id="RHEA-COMP:13555"/>
        <dbReference type="Rhea" id="RHEA-COMP:13556"/>
        <dbReference type="ChEBI" id="CHEBI:29950"/>
        <dbReference type="ChEBI" id="CHEBI:82612"/>
        <dbReference type="ChEBI" id="CHEBI:137386"/>
        <dbReference type="ChEBI" id="CHEBI:137387"/>
        <dbReference type="EC" id="2.1.1.63"/>
    </reaction>
</comment>
<dbReference type="GO" id="GO:0006281">
    <property type="term" value="P:DNA repair"/>
    <property type="evidence" value="ECO:0007669"/>
    <property type="project" value="UniProtKB-KW"/>
</dbReference>
<dbReference type="InterPro" id="IPR036217">
    <property type="entry name" value="MethylDNA_cys_MeTrfase_DNAb"/>
</dbReference>
<dbReference type="Pfam" id="PF01035">
    <property type="entry name" value="DNA_binding_1"/>
    <property type="match status" value="1"/>
</dbReference>
<dbReference type="PANTHER" id="PTHR10815">
    <property type="entry name" value="METHYLATED-DNA--PROTEIN-CYSTEINE METHYLTRANSFERASE"/>
    <property type="match status" value="1"/>
</dbReference>
<keyword evidence="3 8" id="KW-0808">Transferase</keyword>
<dbReference type="InterPro" id="IPR001497">
    <property type="entry name" value="MethylDNA_cys_MeTrfase_AS"/>
</dbReference>
<dbReference type="Gene3D" id="1.10.10.10">
    <property type="entry name" value="Winged helix-like DNA-binding domain superfamily/Winged helix DNA-binding domain"/>
    <property type="match status" value="1"/>
</dbReference>
<dbReference type="InterPro" id="IPR014048">
    <property type="entry name" value="MethylDNA_cys_MeTrfase_DNA-bd"/>
</dbReference>
<accession>A0A7L4PB79</accession>
<dbReference type="PROSITE" id="PS00374">
    <property type="entry name" value="MGMT"/>
    <property type="match status" value="1"/>
</dbReference>
<keyword evidence="2 8" id="KW-0489">Methyltransferase</keyword>
<evidence type="ECO:0000259" key="7">
    <source>
        <dbReference type="Pfam" id="PF01035"/>
    </source>
</evidence>
<evidence type="ECO:0000256" key="2">
    <source>
        <dbReference type="ARBA" id="ARBA00022603"/>
    </source>
</evidence>
<dbReference type="SUPFAM" id="SSF46767">
    <property type="entry name" value="Methylated DNA-protein cysteine methyltransferase, C-terminal domain"/>
    <property type="match status" value="1"/>
</dbReference>
<keyword evidence="4" id="KW-0227">DNA damage</keyword>
<evidence type="ECO:0000256" key="5">
    <source>
        <dbReference type="ARBA" id="ARBA00023204"/>
    </source>
</evidence>
<dbReference type="RefSeq" id="WP_011901527.1">
    <property type="nucleotide sequence ID" value="NZ_JAAVJF010000004.1"/>
</dbReference>
<dbReference type="InterPro" id="IPR036388">
    <property type="entry name" value="WH-like_DNA-bd_sf"/>
</dbReference>
<dbReference type="GO" id="GO:0003908">
    <property type="term" value="F:methylated-DNA-[protein]-cysteine S-methyltransferase activity"/>
    <property type="evidence" value="ECO:0007669"/>
    <property type="project" value="UniProtKB-EC"/>
</dbReference>